<dbReference type="EMBL" id="JAABOA010002219">
    <property type="protein sequence ID" value="KAF9580197.1"/>
    <property type="molecule type" value="Genomic_DNA"/>
</dbReference>
<evidence type="ECO:0000313" key="4">
    <source>
        <dbReference type="EMBL" id="KAF9580197.1"/>
    </source>
</evidence>
<dbReference type="PROSITE" id="PS50157">
    <property type="entry name" value="ZINC_FINGER_C2H2_2"/>
    <property type="match status" value="1"/>
</dbReference>
<protein>
    <recommendedName>
        <fullName evidence="3">C2H2-type domain-containing protein</fullName>
    </recommendedName>
</protein>
<feature type="region of interest" description="Disordered" evidence="2">
    <location>
        <begin position="61"/>
        <end position="82"/>
    </location>
</feature>
<dbReference type="InterPro" id="IPR036236">
    <property type="entry name" value="Znf_C2H2_sf"/>
</dbReference>
<feature type="region of interest" description="Disordered" evidence="2">
    <location>
        <begin position="107"/>
        <end position="130"/>
    </location>
</feature>
<feature type="region of interest" description="Disordered" evidence="2">
    <location>
        <begin position="350"/>
        <end position="464"/>
    </location>
</feature>
<feature type="domain" description="C2H2-type" evidence="3">
    <location>
        <begin position="229"/>
        <end position="258"/>
    </location>
</feature>
<keyword evidence="1" id="KW-0862">Zinc</keyword>
<evidence type="ECO:0000313" key="5">
    <source>
        <dbReference type="Proteomes" id="UP000780801"/>
    </source>
</evidence>
<comment type="caution">
    <text evidence="4">The sequence shown here is derived from an EMBL/GenBank/DDBJ whole genome shotgun (WGS) entry which is preliminary data.</text>
</comment>
<reference evidence="4" key="1">
    <citation type="journal article" date="2020" name="Fungal Divers.">
        <title>Resolving the Mortierellaceae phylogeny through synthesis of multi-gene phylogenetics and phylogenomics.</title>
        <authorList>
            <person name="Vandepol N."/>
            <person name="Liber J."/>
            <person name="Desiro A."/>
            <person name="Na H."/>
            <person name="Kennedy M."/>
            <person name="Barry K."/>
            <person name="Grigoriev I.V."/>
            <person name="Miller A.N."/>
            <person name="O'Donnell K."/>
            <person name="Stajich J.E."/>
            <person name="Bonito G."/>
        </authorList>
    </citation>
    <scope>NUCLEOTIDE SEQUENCE</scope>
    <source>
        <strain evidence="4">KOD1015</strain>
    </source>
</reference>
<evidence type="ECO:0000256" key="2">
    <source>
        <dbReference type="SAM" id="MobiDB-lite"/>
    </source>
</evidence>
<evidence type="ECO:0000259" key="3">
    <source>
        <dbReference type="PROSITE" id="PS50157"/>
    </source>
</evidence>
<accession>A0A9P6KCZ3</accession>
<dbReference type="Gene3D" id="3.30.160.60">
    <property type="entry name" value="Classic Zinc Finger"/>
    <property type="match status" value="1"/>
</dbReference>
<feature type="compositionally biased region" description="Polar residues" evidence="2">
    <location>
        <begin position="119"/>
        <end position="130"/>
    </location>
</feature>
<proteinExistence type="predicted"/>
<dbReference type="Proteomes" id="UP000780801">
    <property type="component" value="Unassembled WGS sequence"/>
</dbReference>
<dbReference type="SUPFAM" id="SSF57667">
    <property type="entry name" value="beta-beta-alpha zinc fingers"/>
    <property type="match status" value="1"/>
</dbReference>
<feature type="compositionally biased region" description="Basic and acidic residues" evidence="2">
    <location>
        <begin position="350"/>
        <end position="362"/>
    </location>
</feature>
<feature type="compositionally biased region" description="Polar residues" evidence="2">
    <location>
        <begin position="173"/>
        <end position="202"/>
    </location>
</feature>
<keyword evidence="1" id="KW-0479">Metal-binding</keyword>
<feature type="compositionally biased region" description="Polar residues" evidence="2">
    <location>
        <begin position="62"/>
        <end position="82"/>
    </location>
</feature>
<sequence>MSQRESNALAEFFKLHVTVNSKYLVVGNLQDTSLESHQTASSEIINHHSLEISLGQMAESRISGQSLQGPSDTTLAQNSRGVVPSHSSQSLIDITDDILAGIQTRSMTRARQNPALPSKSGQSGEHNGHSKNVASLKSLITLSGTSLSDCFHDFALATKDKLQDHKRILMGSMSSVHKTRASPTVSQLSQDGRPSTAGPTQSKKADDDDDQGADIEYRRSRSQSGREMFGCTHLNCTRRFATLGLLRSHVVTHRLDRPFWCEECFHEKYDVYPAEEHAIAGYNNCRGVSLGNGASCGRMPWMKHIPLDVPPRGYEDCDPDLEIKRYKRNHDLLRHKREKHPLMEIRMAREAAKQRQKNERVTKHVRLPPIQSRPTQSSRSNGRQPLEEPGTRRGMSGRGIGNKGNSRHCSHRTSSDLNDESVSDDTSQSIENDSDQDAPVYTATAKSKHLKKRFRAGGEAHGTK</sequence>
<feature type="compositionally biased region" description="Basic residues" evidence="2">
    <location>
        <begin position="446"/>
        <end position="455"/>
    </location>
</feature>
<dbReference type="PROSITE" id="PS00028">
    <property type="entry name" value="ZINC_FINGER_C2H2_1"/>
    <property type="match status" value="1"/>
</dbReference>
<dbReference type="AlphaFoldDB" id="A0A9P6KCZ3"/>
<feature type="region of interest" description="Disordered" evidence="2">
    <location>
        <begin position="173"/>
        <end position="213"/>
    </location>
</feature>
<organism evidence="4 5">
    <name type="scientific">Lunasporangiospora selenospora</name>
    <dbReference type="NCBI Taxonomy" id="979761"/>
    <lineage>
        <taxon>Eukaryota</taxon>
        <taxon>Fungi</taxon>
        <taxon>Fungi incertae sedis</taxon>
        <taxon>Mucoromycota</taxon>
        <taxon>Mortierellomycotina</taxon>
        <taxon>Mortierellomycetes</taxon>
        <taxon>Mortierellales</taxon>
        <taxon>Mortierellaceae</taxon>
        <taxon>Lunasporangiospora</taxon>
    </lineage>
</organism>
<gene>
    <name evidence="4" type="ORF">BGW38_003255</name>
</gene>
<keyword evidence="1" id="KW-0863">Zinc-finger</keyword>
<dbReference type="GO" id="GO:0008270">
    <property type="term" value="F:zinc ion binding"/>
    <property type="evidence" value="ECO:0007669"/>
    <property type="project" value="UniProtKB-KW"/>
</dbReference>
<dbReference type="OrthoDB" id="8117402at2759"/>
<feature type="compositionally biased region" description="Polar residues" evidence="2">
    <location>
        <begin position="372"/>
        <end position="383"/>
    </location>
</feature>
<dbReference type="InterPro" id="IPR013087">
    <property type="entry name" value="Znf_C2H2_type"/>
</dbReference>
<name>A0A9P6KCZ3_9FUNG</name>
<keyword evidence="5" id="KW-1185">Reference proteome</keyword>
<evidence type="ECO:0000256" key="1">
    <source>
        <dbReference type="PROSITE-ProRule" id="PRU00042"/>
    </source>
</evidence>